<evidence type="ECO:0000313" key="2">
    <source>
        <dbReference type="Proteomes" id="UP000183832"/>
    </source>
</evidence>
<organism evidence="1 2">
    <name type="scientific">Clunio marinus</name>
    <dbReference type="NCBI Taxonomy" id="568069"/>
    <lineage>
        <taxon>Eukaryota</taxon>
        <taxon>Metazoa</taxon>
        <taxon>Ecdysozoa</taxon>
        <taxon>Arthropoda</taxon>
        <taxon>Hexapoda</taxon>
        <taxon>Insecta</taxon>
        <taxon>Pterygota</taxon>
        <taxon>Neoptera</taxon>
        <taxon>Endopterygota</taxon>
        <taxon>Diptera</taxon>
        <taxon>Nematocera</taxon>
        <taxon>Chironomoidea</taxon>
        <taxon>Chironomidae</taxon>
        <taxon>Clunio</taxon>
    </lineage>
</organism>
<name>A0A1J1J6H4_9DIPT</name>
<reference evidence="1 2" key="1">
    <citation type="submission" date="2015-04" db="EMBL/GenBank/DDBJ databases">
        <authorList>
            <person name="Syromyatnikov M.Y."/>
            <person name="Popov V.N."/>
        </authorList>
    </citation>
    <scope>NUCLEOTIDE SEQUENCE [LARGE SCALE GENOMIC DNA]</scope>
</reference>
<dbReference type="Proteomes" id="UP000183832">
    <property type="component" value="Unassembled WGS sequence"/>
</dbReference>
<dbReference type="EMBL" id="CVRI01000072">
    <property type="protein sequence ID" value="CRL07570.1"/>
    <property type="molecule type" value="Genomic_DNA"/>
</dbReference>
<dbReference type="AlphaFoldDB" id="A0A1J1J6H4"/>
<protein>
    <submittedName>
        <fullName evidence="1">CLUMA_CG020535, isoform A</fullName>
    </submittedName>
</protein>
<accession>A0A1J1J6H4</accession>
<sequence length="104" mass="12059">MIVTFQKHKLFGNEMIFVANGLSNAGRMLRVVLSTTSKRIKTKNDFFLLFLLAKHKSFHFFTKPLNQLKRNENDDPKIFPVLLYSQNDFGVRCLQDIGVGKLLR</sequence>
<evidence type="ECO:0000313" key="1">
    <source>
        <dbReference type="EMBL" id="CRL07570.1"/>
    </source>
</evidence>
<keyword evidence="2" id="KW-1185">Reference proteome</keyword>
<proteinExistence type="predicted"/>
<gene>
    <name evidence="1" type="ORF">CLUMA_CG020535</name>
</gene>